<proteinExistence type="predicted"/>
<dbReference type="Proteomes" id="UP000011907">
    <property type="component" value="Unassembled WGS sequence"/>
</dbReference>
<dbReference type="Pfam" id="PF17356">
    <property type="entry name" value="PBSX_XtrA"/>
    <property type="match status" value="1"/>
</dbReference>
<dbReference type="GeneID" id="96992494"/>
<dbReference type="AlphaFoldDB" id="M5P432"/>
<accession>M5P432</accession>
<organism evidence="1 2">
    <name type="scientific">Bacillus sonorensis L12</name>
    <dbReference type="NCBI Taxonomy" id="1274524"/>
    <lineage>
        <taxon>Bacteria</taxon>
        <taxon>Bacillati</taxon>
        <taxon>Bacillota</taxon>
        <taxon>Bacilli</taxon>
        <taxon>Bacillales</taxon>
        <taxon>Bacillaceae</taxon>
        <taxon>Bacillus</taxon>
    </lineage>
</organism>
<dbReference type="OrthoDB" id="2916351at2"/>
<reference evidence="1 2" key="1">
    <citation type="journal article" date="2013" name="Genome Announc.">
        <title>Draft Whole-Genome Sequence of Bacillus sonorensis Strain L12, a Source of Nonribosomal Lipopeptides.</title>
        <authorList>
            <person name="Adimpong D.B."/>
            <person name="Sorensen K.I."/>
            <person name="Nielsen D.S."/>
            <person name="Thorsen L."/>
            <person name="Rasmussen T.B."/>
            <person name="Derkx P.M."/>
            <person name="Jespersen L."/>
        </authorList>
    </citation>
    <scope>NUCLEOTIDE SEQUENCE [LARGE SCALE GENOMIC DNA]</scope>
    <source>
        <strain evidence="1 2">L12</strain>
    </source>
</reference>
<dbReference type="InterPro" id="IPR035530">
    <property type="entry name" value="PBSX_XtrA"/>
</dbReference>
<dbReference type="STRING" id="1274524.BSONL12_10386"/>
<dbReference type="EMBL" id="AOFM01000007">
    <property type="protein sequence ID" value="EME74189.1"/>
    <property type="molecule type" value="Genomic_DNA"/>
</dbReference>
<gene>
    <name evidence="1" type="ORF">BSONL12_10386</name>
</gene>
<name>M5P432_9BACI</name>
<evidence type="ECO:0000313" key="2">
    <source>
        <dbReference type="Proteomes" id="UP000011907"/>
    </source>
</evidence>
<dbReference type="RefSeq" id="WP_006638070.1">
    <property type="nucleotide sequence ID" value="NZ_AOFM01000007.1"/>
</dbReference>
<comment type="caution">
    <text evidence="1">The sequence shown here is derived from an EMBL/GenBank/DDBJ whole genome shotgun (WGS) entry which is preliminary data.</text>
</comment>
<protein>
    <submittedName>
        <fullName evidence="1">Phage protein XtrA</fullName>
    </submittedName>
</protein>
<evidence type="ECO:0000313" key="1">
    <source>
        <dbReference type="EMBL" id="EME74189.1"/>
    </source>
</evidence>
<sequence length="107" mass="11964">MDKLSTLCTFEISQQKNRSDCSGYGTHNGHFYHSTGSDTGDSARQLDASTKIYRLHIKFNGKVTVIILDGVNGEAYETDAPEHGKSIIETAKGDFFRIHLESSYKFK</sequence>